<reference evidence="3" key="1">
    <citation type="journal article" date="2019" name="Int. J. Syst. Evol. Microbiol.">
        <title>The Global Catalogue of Microorganisms (GCM) 10K type strain sequencing project: providing services to taxonomists for standard genome sequencing and annotation.</title>
        <authorList>
            <consortium name="The Broad Institute Genomics Platform"/>
            <consortium name="The Broad Institute Genome Sequencing Center for Infectious Disease"/>
            <person name="Wu L."/>
            <person name="Ma J."/>
        </authorList>
    </citation>
    <scope>NUCLEOTIDE SEQUENCE [LARGE SCALE GENOMIC DNA]</scope>
    <source>
        <strain evidence="3">JCM 17926</strain>
    </source>
</reference>
<dbReference type="SUPFAM" id="SSF63829">
    <property type="entry name" value="Calcium-dependent phosphotriesterase"/>
    <property type="match status" value="1"/>
</dbReference>
<evidence type="ECO:0000256" key="1">
    <source>
        <dbReference type="SAM" id="SignalP"/>
    </source>
</evidence>
<dbReference type="RefSeq" id="WP_345161684.1">
    <property type="nucleotide sequence ID" value="NZ_BAABHC010000029.1"/>
</dbReference>
<accession>A0ABP8M2T2</accession>
<comment type="caution">
    <text evidence="2">The sequence shown here is derived from an EMBL/GenBank/DDBJ whole genome shotgun (WGS) entry which is preliminary data.</text>
</comment>
<dbReference type="Proteomes" id="UP001500552">
    <property type="component" value="Unassembled WGS sequence"/>
</dbReference>
<evidence type="ECO:0000313" key="2">
    <source>
        <dbReference type="EMBL" id="GAA4441515.1"/>
    </source>
</evidence>
<protein>
    <submittedName>
        <fullName evidence="2">ATP/GTP-binding protein</fullName>
    </submittedName>
</protein>
<evidence type="ECO:0000313" key="3">
    <source>
        <dbReference type="Proteomes" id="UP001500552"/>
    </source>
</evidence>
<keyword evidence="3" id="KW-1185">Reference proteome</keyword>
<organism evidence="2 3">
    <name type="scientific">Pontibacter saemangeumensis</name>
    <dbReference type="NCBI Taxonomy" id="1084525"/>
    <lineage>
        <taxon>Bacteria</taxon>
        <taxon>Pseudomonadati</taxon>
        <taxon>Bacteroidota</taxon>
        <taxon>Cytophagia</taxon>
        <taxon>Cytophagales</taxon>
        <taxon>Hymenobacteraceae</taxon>
        <taxon>Pontibacter</taxon>
    </lineage>
</organism>
<gene>
    <name evidence="2" type="ORF">GCM10023188_40120</name>
</gene>
<dbReference type="InterPro" id="IPR011042">
    <property type="entry name" value="6-blade_b-propeller_TolB-like"/>
</dbReference>
<feature type="chain" id="PRO_5046926947" evidence="1">
    <location>
        <begin position="28"/>
        <end position="291"/>
    </location>
</feature>
<keyword evidence="1" id="KW-0732">Signal</keyword>
<name>A0ABP8M2T2_9BACT</name>
<dbReference type="Gene3D" id="2.120.10.30">
    <property type="entry name" value="TolB, C-terminal domain"/>
    <property type="match status" value="1"/>
</dbReference>
<sequence length="291" mass="31521">MNVKQISRNCFSGLLLFVLVQAGAPVAAQTVSLEQKWETPTTLKEPESVLYDEANEVLYVSNINNPAGGKDGNGSIGRVSLAGEVQDVEWVVGGMDSPKGLGLSKGLLYVADLTRVVVIDTKTGKVARTIEVEDAGMLNDITVDAQGVVYISDSDKKRVYRLRGNKAEVWLEKAHFQKPNGLLAHQGRFYLMDMNAGVFYEVDKKSKELRTIAEGLVGGDGIVPLGEGFIISDWNGAINYVSAGGQVEKLLDTKADKVNAADIAYIPARNLLLVPTFFANKLVAYEVKANK</sequence>
<dbReference type="EMBL" id="BAABHC010000029">
    <property type="protein sequence ID" value="GAA4441515.1"/>
    <property type="molecule type" value="Genomic_DNA"/>
</dbReference>
<proteinExistence type="predicted"/>
<feature type="signal peptide" evidence="1">
    <location>
        <begin position="1"/>
        <end position="27"/>
    </location>
</feature>